<dbReference type="Proteomes" id="UP001249076">
    <property type="component" value="Unassembled WGS sequence"/>
</dbReference>
<dbReference type="EMBL" id="JAVDTL010000003">
    <property type="protein sequence ID" value="MDR6766951.1"/>
    <property type="molecule type" value="Genomic_DNA"/>
</dbReference>
<evidence type="ECO:0000313" key="6">
    <source>
        <dbReference type="EMBL" id="MDR6838333.1"/>
    </source>
</evidence>
<keyword evidence="3" id="KW-0812">Transmembrane</keyword>
<dbReference type="GO" id="GO:0005829">
    <property type="term" value="C:cytosol"/>
    <property type="evidence" value="ECO:0007669"/>
    <property type="project" value="UniProtKB-ARBA"/>
</dbReference>
<feature type="compositionally biased region" description="Low complexity" evidence="2">
    <location>
        <begin position="75"/>
        <end position="98"/>
    </location>
</feature>
<evidence type="ECO:0000313" key="7">
    <source>
        <dbReference type="Proteomes" id="UP001249076"/>
    </source>
</evidence>
<evidence type="ECO:0000256" key="1">
    <source>
        <dbReference type="RuleBase" id="RU000408"/>
    </source>
</evidence>
<evidence type="ECO:0000313" key="8">
    <source>
        <dbReference type="Proteomes" id="UP001253458"/>
    </source>
</evidence>
<reference evidence="5 7" key="1">
    <citation type="submission" date="2023-07" db="EMBL/GenBank/DDBJ databases">
        <title>Sorghum-associated microbial communities from plants grown in Nebraska, USA.</title>
        <authorList>
            <person name="Schachtman D."/>
        </authorList>
    </citation>
    <scope>NUCLEOTIDE SEQUENCE</scope>
    <source>
        <strain evidence="6 7">BE105</strain>
        <strain evidence="5">BE69</strain>
    </source>
</reference>
<feature type="region of interest" description="Disordered" evidence="2">
    <location>
        <begin position="73"/>
        <end position="116"/>
    </location>
</feature>
<dbReference type="PROSITE" id="PS51857">
    <property type="entry name" value="CSD_2"/>
    <property type="match status" value="1"/>
</dbReference>
<dbReference type="AlphaFoldDB" id="A0AAJ2F0Q7"/>
<comment type="subcellular location">
    <subcellularLocation>
        <location evidence="1">Cytoplasm</location>
    </subcellularLocation>
</comment>
<dbReference type="SUPFAM" id="SSF50249">
    <property type="entry name" value="Nucleic acid-binding proteins"/>
    <property type="match status" value="1"/>
</dbReference>
<feature type="domain" description="CSD" evidence="4">
    <location>
        <begin position="2"/>
        <end position="66"/>
    </location>
</feature>
<dbReference type="EMBL" id="JAVDTS010000004">
    <property type="protein sequence ID" value="MDR6838333.1"/>
    <property type="molecule type" value="Genomic_DNA"/>
</dbReference>
<feature type="transmembrane region" description="Helical" evidence="3">
    <location>
        <begin position="213"/>
        <end position="233"/>
    </location>
</feature>
<dbReference type="Pfam" id="PF00313">
    <property type="entry name" value="CSD"/>
    <property type="match status" value="1"/>
</dbReference>
<proteinExistence type="predicted"/>
<feature type="transmembrane region" description="Helical" evidence="3">
    <location>
        <begin position="146"/>
        <end position="163"/>
    </location>
</feature>
<dbReference type="SMART" id="SM00357">
    <property type="entry name" value="CSP"/>
    <property type="match status" value="1"/>
</dbReference>
<evidence type="ECO:0000256" key="3">
    <source>
        <dbReference type="SAM" id="Phobius"/>
    </source>
</evidence>
<accession>A0AAJ2F0Q7</accession>
<dbReference type="InterPro" id="IPR011129">
    <property type="entry name" value="CSD"/>
</dbReference>
<dbReference type="Proteomes" id="UP001253458">
    <property type="component" value="Unassembled WGS sequence"/>
</dbReference>
<keyword evidence="3" id="KW-1133">Transmembrane helix</keyword>
<organism evidence="5 8">
    <name type="scientific">Acidovorax delafieldii</name>
    <name type="common">Pseudomonas delafieldii</name>
    <dbReference type="NCBI Taxonomy" id="47920"/>
    <lineage>
        <taxon>Bacteria</taxon>
        <taxon>Pseudomonadati</taxon>
        <taxon>Pseudomonadota</taxon>
        <taxon>Betaproteobacteria</taxon>
        <taxon>Burkholderiales</taxon>
        <taxon>Comamonadaceae</taxon>
        <taxon>Acidovorax</taxon>
    </lineage>
</organism>
<dbReference type="Gene3D" id="2.40.50.140">
    <property type="entry name" value="Nucleic acid-binding proteins"/>
    <property type="match status" value="1"/>
</dbReference>
<dbReference type="Pfam" id="PF06961">
    <property type="entry name" value="DUF1294"/>
    <property type="match status" value="1"/>
</dbReference>
<protein>
    <submittedName>
        <fullName evidence="5">Uncharacterized membrane protein YsdA (DUF1294 family)/cold shock CspA family protein</fullName>
    </submittedName>
</protein>
<dbReference type="InterPro" id="IPR019844">
    <property type="entry name" value="CSD_CS"/>
</dbReference>
<dbReference type="RefSeq" id="WP_209819565.1">
    <property type="nucleotide sequence ID" value="NZ_JAVDTL010000003.1"/>
</dbReference>
<evidence type="ECO:0000259" key="4">
    <source>
        <dbReference type="PROSITE" id="PS51857"/>
    </source>
</evidence>
<gene>
    <name evidence="5" type="ORF">J2W88_002226</name>
    <name evidence="6" type="ORF">J2W93_003174</name>
</gene>
<dbReference type="InterPro" id="IPR010718">
    <property type="entry name" value="DUF1294"/>
</dbReference>
<dbReference type="GO" id="GO:0003676">
    <property type="term" value="F:nucleic acid binding"/>
    <property type="evidence" value="ECO:0007669"/>
    <property type="project" value="InterPro"/>
</dbReference>
<dbReference type="PROSITE" id="PS00352">
    <property type="entry name" value="CSD_1"/>
    <property type="match status" value="1"/>
</dbReference>
<dbReference type="InterPro" id="IPR002059">
    <property type="entry name" value="CSP_DNA-bd"/>
</dbReference>
<feature type="transmembrane region" description="Helical" evidence="3">
    <location>
        <begin position="117"/>
        <end position="140"/>
    </location>
</feature>
<sequence length="236" mass="25948">MQKQGTVVRWDASRAFGFIRSPDTSADVFFHVRDYRGSTPPREGLAVVYEEIHVGGKGPRAMAVLPLAPAVGAFQPQSPTRTQSTSPRPTRRTPAQRAGQAQPTPRKRPATSSQPPTAAGSALIHLLMLGWVGLLAWGLWAGRLPWWVLGAAIGVNLLTFLVYTMDKSAAQSGQWRTKESHLHLLSLAGGWPGAWFAQQWLRHKSRKTEFRAVYWATVVLHCAAVVAWLGGWLRGL</sequence>
<comment type="caution">
    <text evidence="5">The sequence shown here is derived from an EMBL/GenBank/DDBJ whole genome shotgun (WGS) entry which is preliminary data.</text>
</comment>
<keyword evidence="3" id="KW-0472">Membrane</keyword>
<keyword evidence="7" id="KW-1185">Reference proteome</keyword>
<evidence type="ECO:0000256" key="2">
    <source>
        <dbReference type="SAM" id="MobiDB-lite"/>
    </source>
</evidence>
<dbReference type="CDD" id="cd04458">
    <property type="entry name" value="CSP_CDS"/>
    <property type="match status" value="1"/>
</dbReference>
<dbReference type="InterPro" id="IPR012340">
    <property type="entry name" value="NA-bd_OB-fold"/>
</dbReference>
<evidence type="ECO:0000313" key="5">
    <source>
        <dbReference type="EMBL" id="MDR6766951.1"/>
    </source>
</evidence>
<name>A0AAJ2F0Q7_ACIDE</name>